<dbReference type="Pfam" id="PF11951">
    <property type="entry name" value="Fungal_trans_2"/>
    <property type="match status" value="1"/>
</dbReference>
<dbReference type="CDD" id="cd00067">
    <property type="entry name" value="GAL4"/>
    <property type="match status" value="1"/>
</dbReference>
<feature type="region of interest" description="Disordered" evidence="6">
    <location>
        <begin position="112"/>
        <end position="199"/>
    </location>
</feature>
<protein>
    <recommendedName>
        <fullName evidence="7">Zn(2)-C6 fungal-type domain-containing protein</fullName>
    </recommendedName>
</protein>
<dbReference type="SUPFAM" id="SSF57701">
    <property type="entry name" value="Zn2/Cys6 DNA-binding domain"/>
    <property type="match status" value="1"/>
</dbReference>
<dbReference type="GO" id="GO:0005634">
    <property type="term" value="C:nucleus"/>
    <property type="evidence" value="ECO:0007669"/>
    <property type="project" value="UniProtKB-SubCell"/>
</dbReference>
<evidence type="ECO:0000256" key="2">
    <source>
        <dbReference type="ARBA" id="ARBA00023015"/>
    </source>
</evidence>
<dbReference type="PROSITE" id="PS50048">
    <property type="entry name" value="ZN2_CY6_FUNGAL_2"/>
    <property type="match status" value="1"/>
</dbReference>
<evidence type="ECO:0000256" key="3">
    <source>
        <dbReference type="ARBA" id="ARBA00023125"/>
    </source>
</evidence>
<keyword evidence="9" id="KW-1185">Reference proteome</keyword>
<gene>
    <name evidence="8" type="ORF">PV06_07710</name>
</gene>
<evidence type="ECO:0000256" key="1">
    <source>
        <dbReference type="ARBA" id="ARBA00004123"/>
    </source>
</evidence>
<keyword evidence="3" id="KW-0238">DNA-binding</keyword>
<name>A0A0D2DYD3_9EURO</name>
<keyword evidence="2" id="KW-0805">Transcription regulation</keyword>
<dbReference type="PANTHER" id="PTHR37534">
    <property type="entry name" value="TRANSCRIPTIONAL ACTIVATOR PROTEIN UGA3"/>
    <property type="match status" value="1"/>
</dbReference>
<dbReference type="InterPro" id="IPR036864">
    <property type="entry name" value="Zn2-C6_fun-type_DNA-bd_sf"/>
</dbReference>
<organism evidence="8 9">
    <name type="scientific">Exophiala oligosperma</name>
    <dbReference type="NCBI Taxonomy" id="215243"/>
    <lineage>
        <taxon>Eukaryota</taxon>
        <taxon>Fungi</taxon>
        <taxon>Dikarya</taxon>
        <taxon>Ascomycota</taxon>
        <taxon>Pezizomycotina</taxon>
        <taxon>Eurotiomycetes</taxon>
        <taxon>Chaetothyriomycetidae</taxon>
        <taxon>Chaetothyriales</taxon>
        <taxon>Herpotrichiellaceae</taxon>
        <taxon>Exophiala</taxon>
    </lineage>
</organism>
<feature type="domain" description="Zn(2)-C6 fungal-type" evidence="7">
    <location>
        <begin position="11"/>
        <end position="40"/>
    </location>
</feature>
<proteinExistence type="predicted"/>
<keyword evidence="4" id="KW-0804">Transcription</keyword>
<dbReference type="GeneID" id="27359784"/>
<evidence type="ECO:0000256" key="5">
    <source>
        <dbReference type="ARBA" id="ARBA00023242"/>
    </source>
</evidence>
<comment type="subcellular location">
    <subcellularLocation>
        <location evidence="1">Nucleus</location>
    </subcellularLocation>
</comment>
<dbReference type="InterPro" id="IPR021858">
    <property type="entry name" value="Fun_TF"/>
</dbReference>
<dbReference type="VEuPathDB" id="FungiDB:PV06_07710"/>
<dbReference type="RefSeq" id="XP_016260735.1">
    <property type="nucleotide sequence ID" value="XM_016408981.1"/>
</dbReference>
<dbReference type="PANTHER" id="PTHR37534:SF2">
    <property type="entry name" value="N-ACETYLTRANSFERASE DOMAIN-CONTAINING PROTEIN"/>
    <property type="match status" value="1"/>
</dbReference>
<dbReference type="GO" id="GO:0045944">
    <property type="term" value="P:positive regulation of transcription by RNA polymerase II"/>
    <property type="evidence" value="ECO:0007669"/>
    <property type="project" value="TreeGrafter"/>
</dbReference>
<evidence type="ECO:0000313" key="9">
    <source>
        <dbReference type="Proteomes" id="UP000053342"/>
    </source>
</evidence>
<evidence type="ECO:0000256" key="4">
    <source>
        <dbReference type="ARBA" id="ARBA00023163"/>
    </source>
</evidence>
<sequence>MPNSGTKIEDPCQECRERHLKCDDNPRCKQCERLGGRCRRGRGKLKFRHGSSARYDENFPGTQTWLAQTKNGKFVQPGSNQNKAKFQFVDQGPELENYYSQDDFAVNCARPVEEEQRPGTASFEPYTSLDSSVDAGLSPTVHSGQSSDVPPFLSPATSNIETVLVRSADRDSKRRRTTDSTLTRQSSGAEQWQQGVYDPVRGSNSTHTYRIYTTTPKTYSPVAINGINSMDEGRHVPKVVEAEYRRLADSAAAIIPDDSLLSPAVWKEDFYWPNIYTTTQCACLMRYYIDQLAGWFDVGDPGQHFALTVPQRARRCPPLLNAIFTAASRHLVNNADYKSADGLVKYNNVPLPKLTPETAVKYHNACIAYLIKLSNDPEYVRDENLLAATVILRYYEEIDTTFMSSDSETFLRPFQVFVNAQSSPYSHILGTGQNPEYLRPGMAAGIYENMMSYLRSFQHAVFRNALRQEITTSFLRQRPIRLPLEHWTILQGFDEVEDFVWADRHLFHCAKVMQYCFEDSVTLPHMAQVERWNTLKHFETQWEQVKPLSFAPIHYQEPDRSKGECFPHIWHMAEIHVTGLLYLELAKILLTAFNPNRPRLGHGSSTAEKRFVSDSRESLIRICGMAMSNPLSKPALVQAYMAVAVCGGHVTDPVEQKALLKVIDRLNQDHGWPIAKTVFELKKEWGWLPKEE</sequence>
<dbReference type="EMBL" id="KN847338">
    <property type="protein sequence ID" value="KIW40519.1"/>
    <property type="molecule type" value="Genomic_DNA"/>
</dbReference>
<accession>A0A0D2DYD3</accession>
<reference evidence="8 9" key="1">
    <citation type="submission" date="2015-01" db="EMBL/GenBank/DDBJ databases">
        <title>The Genome Sequence of Exophiala oligosperma CBS72588.</title>
        <authorList>
            <consortium name="The Broad Institute Genomics Platform"/>
            <person name="Cuomo C."/>
            <person name="de Hoog S."/>
            <person name="Gorbushina A."/>
            <person name="Stielow B."/>
            <person name="Teixiera M."/>
            <person name="Abouelleil A."/>
            <person name="Chapman S.B."/>
            <person name="Priest M."/>
            <person name="Young S.K."/>
            <person name="Wortman J."/>
            <person name="Nusbaum C."/>
            <person name="Birren B."/>
        </authorList>
    </citation>
    <scope>NUCLEOTIDE SEQUENCE [LARGE SCALE GENOMIC DNA]</scope>
    <source>
        <strain evidence="8 9">CBS 72588</strain>
    </source>
</reference>
<dbReference type="GO" id="GO:0000981">
    <property type="term" value="F:DNA-binding transcription factor activity, RNA polymerase II-specific"/>
    <property type="evidence" value="ECO:0007669"/>
    <property type="project" value="InterPro"/>
</dbReference>
<dbReference type="GO" id="GO:0008270">
    <property type="term" value="F:zinc ion binding"/>
    <property type="evidence" value="ECO:0007669"/>
    <property type="project" value="InterPro"/>
</dbReference>
<dbReference type="OrthoDB" id="407832at2759"/>
<evidence type="ECO:0000259" key="7">
    <source>
        <dbReference type="PROSITE" id="PS50048"/>
    </source>
</evidence>
<dbReference type="InterPro" id="IPR001138">
    <property type="entry name" value="Zn2Cys6_DnaBD"/>
</dbReference>
<dbReference type="AlphaFoldDB" id="A0A0D2DYD3"/>
<dbReference type="PROSITE" id="PS00463">
    <property type="entry name" value="ZN2_CY6_FUNGAL_1"/>
    <property type="match status" value="1"/>
</dbReference>
<evidence type="ECO:0000256" key="6">
    <source>
        <dbReference type="SAM" id="MobiDB-lite"/>
    </source>
</evidence>
<dbReference type="Proteomes" id="UP000053342">
    <property type="component" value="Unassembled WGS sequence"/>
</dbReference>
<evidence type="ECO:0000313" key="8">
    <source>
        <dbReference type="EMBL" id="KIW40519.1"/>
    </source>
</evidence>
<dbReference type="GO" id="GO:0000976">
    <property type="term" value="F:transcription cis-regulatory region binding"/>
    <property type="evidence" value="ECO:0007669"/>
    <property type="project" value="TreeGrafter"/>
</dbReference>
<dbReference type="STRING" id="215243.A0A0D2DYD3"/>
<keyword evidence="5" id="KW-0539">Nucleus</keyword>